<proteinExistence type="predicted"/>
<dbReference type="Proteomes" id="UP000184287">
    <property type="component" value="Unassembled WGS sequence"/>
</dbReference>
<dbReference type="STRING" id="288992.SAMN04488522_101339"/>
<dbReference type="PANTHER" id="PTHR36842:SF1">
    <property type="entry name" value="PROTEIN TOLB"/>
    <property type="match status" value="1"/>
</dbReference>
<dbReference type="SUPFAM" id="SSF82171">
    <property type="entry name" value="DPP6 N-terminal domain-like"/>
    <property type="match status" value="1"/>
</dbReference>
<keyword evidence="2" id="KW-1185">Reference proteome</keyword>
<protein>
    <submittedName>
        <fullName evidence="1">WD40-like Beta Propeller Repeat</fullName>
    </submittedName>
</protein>
<sequence length="333" mass="36192">MKNSSKLLSMLLLASVVLLFSCKKEGDSSAVKAERKTSAEKVSAAALPAVTGKLVFHRYECYGCADTRLYIYNFTTNSLTWVSQNWNLDYAMNGHFNEDASKMVFMAQPAGSGDWDIFIWDVGSSSAPVNLTAGNGKRDEDPKFSPNGYRIAFKQDNDLRIMELNGTITNMVTSTASIEEGMPYYSDDATALIFAQGAGSGSDIYKININGTGKVALANAANIQEYYPIVWGANKYLYSRWFSAGNGHDQVYLGNFNGTAPVRLPFNTSTADYSDAFPCGPNHVILSSTKTGGSGLYDLYIANITTGEIHSLSDYHTGINSSVNELGACYNSH</sequence>
<name>A0A1M4TVV5_9SPHI</name>
<dbReference type="RefSeq" id="WP_084528448.1">
    <property type="nucleotide sequence ID" value="NZ_FQUQ01000001.1"/>
</dbReference>
<dbReference type="AlphaFoldDB" id="A0A1M4TVV5"/>
<dbReference type="PROSITE" id="PS51257">
    <property type="entry name" value="PROKAR_LIPOPROTEIN"/>
    <property type="match status" value="1"/>
</dbReference>
<reference evidence="2" key="1">
    <citation type="submission" date="2016-11" db="EMBL/GenBank/DDBJ databases">
        <authorList>
            <person name="Varghese N."/>
            <person name="Submissions S."/>
        </authorList>
    </citation>
    <scope>NUCLEOTIDE SEQUENCE [LARGE SCALE GENOMIC DNA]</scope>
    <source>
        <strain evidence="2">DSM 16990</strain>
    </source>
</reference>
<dbReference type="InterPro" id="IPR011042">
    <property type="entry name" value="6-blade_b-propeller_TolB-like"/>
</dbReference>
<evidence type="ECO:0000313" key="1">
    <source>
        <dbReference type="EMBL" id="SHE48591.1"/>
    </source>
</evidence>
<gene>
    <name evidence="1" type="ORF">SAMN04488522_101339</name>
</gene>
<dbReference type="PANTHER" id="PTHR36842">
    <property type="entry name" value="PROTEIN TOLB HOMOLOG"/>
    <property type="match status" value="1"/>
</dbReference>
<dbReference type="OrthoDB" id="9815657at2"/>
<accession>A0A1M4TVV5</accession>
<organism evidence="1 2">
    <name type="scientific">Pedobacter caeni</name>
    <dbReference type="NCBI Taxonomy" id="288992"/>
    <lineage>
        <taxon>Bacteria</taxon>
        <taxon>Pseudomonadati</taxon>
        <taxon>Bacteroidota</taxon>
        <taxon>Sphingobacteriia</taxon>
        <taxon>Sphingobacteriales</taxon>
        <taxon>Sphingobacteriaceae</taxon>
        <taxon>Pedobacter</taxon>
    </lineage>
</organism>
<dbReference type="Gene3D" id="2.120.10.30">
    <property type="entry name" value="TolB, C-terminal domain"/>
    <property type="match status" value="1"/>
</dbReference>
<evidence type="ECO:0000313" key="2">
    <source>
        <dbReference type="Proteomes" id="UP000184287"/>
    </source>
</evidence>
<dbReference type="EMBL" id="FQUQ01000001">
    <property type="protein sequence ID" value="SHE48591.1"/>
    <property type="molecule type" value="Genomic_DNA"/>
</dbReference>